<keyword evidence="2" id="KW-1185">Reference proteome</keyword>
<reference evidence="1" key="1">
    <citation type="journal article" date="2021" name="Genome Biol. Evol.">
        <title>The assembled and annotated genome of the fairy-ring fungus Marasmius oreades.</title>
        <authorList>
            <person name="Hiltunen M."/>
            <person name="Ament-Velasquez S.L."/>
            <person name="Johannesson H."/>
        </authorList>
    </citation>
    <scope>NUCLEOTIDE SEQUENCE</scope>
    <source>
        <strain evidence="1">03SP1</strain>
    </source>
</reference>
<dbReference type="KEGG" id="more:E1B28_003504"/>
<comment type="caution">
    <text evidence="1">The sequence shown here is derived from an EMBL/GenBank/DDBJ whole genome shotgun (WGS) entry which is preliminary data.</text>
</comment>
<gene>
    <name evidence="1" type="ORF">E1B28_003504</name>
</gene>
<dbReference type="GeneID" id="66072580"/>
<evidence type="ECO:0000313" key="2">
    <source>
        <dbReference type="Proteomes" id="UP001049176"/>
    </source>
</evidence>
<dbReference type="EMBL" id="CM032191">
    <property type="protein sequence ID" value="KAG7085980.1"/>
    <property type="molecule type" value="Genomic_DNA"/>
</dbReference>
<dbReference type="AlphaFoldDB" id="A0A9P7RM41"/>
<name>A0A9P7RM41_9AGAR</name>
<sequence>MLHPRITMNDNRADIRGFDEVIPSRTVEKKLDSFQNTPSPILKLPADILLPIVKICANDDEEGNVMSIRSIQ</sequence>
<accession>A0A9P7RM41</accession>
<evidence type="ECO:0000313" key="1">
    <source>
        <dbReference type="EMBL" id="KAG7085980.1"/>
    </source>
</evidence>
<dbReference type="Proteomes" id="UP001049176">
    <property type="component" value="Chromosome 11"/>
</dbReference>
<proteinExistence type="predicted"/>
<protein>
    <submittedName>
        <fullName evidence="1">Uncharacterized protein</fullName>
    </submittedName>
</protein>
<organism evidence="1 2">
    <name type="scientific">Marasmius oreades</name>
    <name type="common">fairy-ring Marasmius</name>
    <dbReference type="NCBI Taxonomy" id="181124"/>
    <lineage>
        <taxon>Eukaryota</taxon>
        <taxon>Fungi</taxon>
        <taxon>Dikarya</taxon>
        <taxon>Basidiomycota</taxon>
        <taxon>Agaricomycotina</taxon>
        <taxon>Agaricomycetes</taxon>
        <taxon>Agaricomycetidae</taxon>
        <taxon>Agaricales</taxon>
        <taxon>Marasmiineae</taxon>
        <taxon>Marasmiaceae</taxon>
        <taxon>Marasmius</taxon>
    </lineage>
</organism>
<dbReference type="RefSeq" id="XP_043002451.1">
    <property type="nucleotide sequence ID" value="XM_043160494.1"/>
</dbReference>